<protein>
    <submittedName>
        <fullName evidence="5">Fungal-specific transcription factor domain-domain-containing protein</fullName>
    </submittedName>
</protein>
<dbReference type="PANTHER" id="PTHR37534:SF48">
    <property type="entry name" value="FINGER DOMAIN PROTEIN, PUTATIVE-RELATED"/>
    <property type="match status" value="1"/>
</dbReference>
<evidence type="ECO:0000313" key="5">
    <source>
        <dbReference type="EMBL" id="ORY07025.1"/>
    </source>
</evidence>
<keyword evidence="2" id="KW-0539">Nucleus</keyword>
<evidence type="ECO:0000256" key="1">
    <source>
        <dbReference type="ARBA" id="ARBA00004123"/>
    </source>
</evidence>
<evidence type="ECO:0000256" key="2">
    <source>
        <dbReference type="ARBA" id="ARBA00023242"/>
    </source>
</evidence>
<feature type="region of interest" description="Disordered" evidence="3">
    <location>
        <begin position="71"/>
        <end position="100"/>
    </location>
</feature>
<dbReference type="GO" id="GO:0000976">
    <property type="term" value="F:transcription cis-regulatory region binding"/>
    <property type="evidence" value="ECO:0007669"/>
    <property type="project" value="TreeGrafter"/>
</dbReference>
<dbReference type="GO" id="GO:0005634">
    <property type="term" value="C:nucleus"/>
    <property type="evidence" value="ECO:0007669"/>
    <property type="project" value="UniProtKB-SubCell"/>
</dbReference>
<dbReference type="CDD" id="cd00067">
    <property type="entry name" value="GAL4"/>
    <property type="match status" value="1"/>
</dbReference>
<dbReference type="Proteomes" id="UP000193144">
    <property type="component" value="Unassembled WGS sequence"/>
</dbReference>
<dbReference type="OrthoDB" id="5386330at2759"/>
<dbReference type="InterPro" id="IPR021858">
    <property type="entry name" value="Fun_TF"/>
</dbReference>
<dbReference type="SUPFAM" id="SSF57701">
    <property type="entry name" value="Zn2/Cys6 DNA-binding domain"/>
    <property type="match status" value="1"/>
</dbReference>
<sequence>MGDLVILSGRPTNGASADVDMPAPKRQCWECARRRLVCDYGTPSCKKCDKAGVTCPGYGDKKPLKWVGIGQVTSRPRRKKNQSSSCPEKKGVTTTPVTCETQSSNQGWEEEWWNPPTPSEKFLVDENVIAVRAVSYFNQQCLRDLMPVLEVVPDTPFLNPHPEDIIWVYSDTMRNILISLAIGHRIHSLMRNSTEYSVKDGWSRFYHFRGLAISHLSNEISVKGDQVTLSTFLEIWMMICLELRNCTSTWRYHADGINLLVKLRGGIRQLLDDQPIMKLIVLYYMIIIVIGNTTSPAWDQLDTSEEGFVDLLAEIYPQGFYPSLLCPTELFLNIFRINHLRAQAWNGVVLNGAAQSAAEELLGRIESFSPEEHAASQSCAYDEWVLIGRIYQAAVALYCISSLQSLLILPFSPELRIARIEKKATLFTLLKKALESRTVQICMLWPLIIAGAEARDGSADLRAIVCRGLDNHALYQGTMLPQLGKEILEQFWESGSMQWDECWSKPCVFVI</sequence>
<evidence type="ECO:0000259" key="4">
    <source>
        <dbReference type="PROSITE" id="PS50048"/>
    </source>
</evidence>
<feature type="domain" description="Zn(2)-C6 fungal-type" evidence="4">
    <location>
        <begin position="27"/>
        <end position="55"/>
    </location>
</feature>
<evidence type="ECO:0000256" key="3">
    <source>
        <dbReference type="SAM" id="MobiDB-lite"/>
    </source>
</evidence>
<dbReference type="GO" id="GO:0008270">
    <property type="term" value="F:zinc ion binding"/>
    <property type="evidence" value="ECO:0007669"/>
    <property type="project" value="InterPro"/>
</dbReference>
<dbReference type="EMBL" id="MCFA01000112">
    <property type="protein sequence ID" value="ORY07025.1"/>
    <property type="molecule type" value="Genomic_DNA"/>
</dbReference>
<feature type="compositionally biased region" description="Polar residues" evidence="3">
    <location>
        <begin position="82"/>
        <end position="100"/>
    </location>
</feature>
<gene>
    <name evidence="5" type="ORF">BCR34DRAFT_604028</name>
</gene>
<reference evidence="5 6" key="1">
    <citation type="submission" date="2016-07" db="EMBL/GenBank/DDBJ databases">
        <title>Pervasive Adenine N6-methylation of Active Genes in Fungi.</title>
        <authorList>
            <consortium name="DOE Joint Genome Institute"/>
            <person name="Mondo S.J."/>
            <person name="Dannebaum R.O."/>
            <person name="Kuo R.C."/>
            <person name="Labutti K."/>
            <person name="Haridas S."/>
            <person name="Kuo A."/>
            <person name="Salamov A."/>
            <person name="Ahrendt S.R."/>
            <person name="Lipzen A."/>
            <person name="Sullivan W."/>
            <person name="Andreopoulos W.B."/>
            <person name="Clum A."/>
            <person name="Lindquist E."/>
            <person name="Daum C."/>
            <person name="Ramamoorthy G.K."/>
            <person name="Gryganskyi A."/>
            <person name="Culley D."/>
            <person name="Magnuson J.K."/>
            <person name="James T.Y."/>
            <person name="O'Malley M.A."/>
            <person name="Stajich J.E."/>
            <person name="Spatafora J.W."/>
            <person name="Visel A."/>
            <person name="Grigoriev I.V."/>
        </authorList>
    </citation>
    <scope>NUCLEOTIDE SEQUENCE [LARGE SCALE GENOMIC DNA]</scope>
    <source>
        <strain evidence="5 6">CBS 115471</strain>
    </source>
</reference>
<dbReference type="GO" id="GO:0000981">
    <property type="term" value="F:DNA-binding transcription factor activity, RNA polymerase II-specific"/>
    <property type="evidence" value="ECO:0007669"/>
    <property type="project" value="InterPro"/>
</dbReference>
<dbReference type="Pfam" id="PF00172">
    <property type="entry name" value="Zn_clus"/>
    <property type="match status" value="1"/>
</dbReference>
<dbReference type="PANTHER" id="PTHR37534">
    <property type="entry name" value="TRANSCRIPTIONAL ACTIVATOR PROTEIN UGA3"/>
    <property type="match status" value="1"/>
</dbReference>
<proteinExistence type="predicted"/>
<dbReference type="AlphaFoldDB" id="A0A1Y1ZB63"/>
<dbReference type="InterPro" id="IPR001138">
    <property type="entry name" value="Zn2Cys6_DnaBD"/>
</dbReference>
<comment type="caution">
    <text evidence="5">The sequence shown here is derived from an EMBL/GenBank/DDBJ whole genome shotgun (WGS) entry which is preliminary data.</text>
</comment>
<organism evidence="5 6">
    <name type="scientific">Clohesyomyces aquaticus</name>
    <dbReference type="NCBI Taxonomy" id="1231657"/>
    <lineage>
        <taxon>Eukaryota</taxon>
        <taxon>Fungi</taxon>
        <taxon>Dikarya</taxon>
        <taxon>Ascomycota</taxon>
        <taxon>Pezizomycotina</taxon>
        <taxon>Dothideomycetes</taxon>
        <taxon>Pleosporomycetidae</taxon>
        <taxon>Pleosporales</taxon>
        <taxon>Lindgomycetaceae</taxon>
        <taxon>Clohesyomyces</taxon>
    </lineage>
</organism>
<name>A0A1Y1ZB63_9PLEO</name>
<dbReference type="PROSITE" id="PS50048">
    <property type="entry name" value="ZN2_CY6_FUNGAL_2"/>
    <property type="match status" value="1"/>
</dbReference>
<comment type="subcellular location">
    <subcellularLocation>
        <location evidence="1">Nucleus</location>
    </subcellularLocation>
</comment>
<keyword evidence="6" id="KW-1185">Reference proteome</keyword>
<dbReference type="InterPro" id="IPR036864">
    <property type="entry name" value="Zn2-C6_fun-type_DNA-bd_sf"/>
</dbReference>
<dbReference type="GO" id="GO:0045944">
    <property type="term" value="P:positive regulation of transcription by RNA polymerase II"/>
    <property type="evidence" value="ECO:0007669"/>
    <property type="project" value="TreeGrafter"/>
</dbReference>
<dbReference type="Pfam" id="PF11951">
    <property type="entry name" value="Fungal_trans_2"/>
    <property type="match status" value="1"/>
</dbReference>
<accession>A0A1Y1ZB63</accession>
<evidence type="ECO:0000313" key="6">
    <source>
        <dbReference type="Proteomes" id="UP000193144"/>
    </source>
</evidence>